<feature type="signal peptide" evidence="2">
    <location>
        <begin position="1"/>
        <end position="21"/>
    </location>
</feature>
<evidence type="ECO:0000313" key="3">
    <source>
        <dbReference type="EMBL" id="SEF68918.1"/>
    </source>
</evidence>
<accession>A0A1H5U3C7</accession>
<feature type="chain" id="PRO_5009285712" description="Outer membrane protein beta-barrel domain-containing protein" evidence="2">
    <location>
        <begin position="22"/>
        <end position="531"/>
    </location>
</feature>
<keyword evidence="4" id="KW-1185">Reference proteome</keyword>
<evidence type="ECO:0000256" key="2">
    <source>
        <dbReference type="SAM" id="SignalP"/>
    </source>
</evidence>
<evidence type="ECO:0000256" key="1">
    <source>
        <dbReference type="SAM" id="Coils"/>
    </source>
</evidence>
<dbReference type="EMBL" id="FNVP01000002">
    <property type="protein sequence ID" value="SEF68918.1"/>
    <property type="molecule type" value="Genomic_DNA"/>
</dbReference>
<keyword evidence="1" id="KW-0175">Coiled coil</keyword>
<sequence>MQKIILVTIIMLVAMATKLSAQKVNSEKYPVEWSYRQPKIESYEIGPDKSPEFNNQNILTIKSVKSQIIGFGNIMKSIKSDLYLGKTIKMTGYVKSNKVRSWAGLWMRVDYYDSAVLSFDNMQRRAIRGTTDWTKYEVVLFVPAEATSISYGVLLNGTGQIWFKEVTLEVVDNTVPETGLVKGREHEGISFEKRAKTIANQIKTITDTQKNALKTEIDALDKEVAKGIISKEKAEELKLKKAEERAANIETKVAIEEDKLNQLIQDKVDGKFEDENIYKSGGTSIIIGGSTDSIGKNKREINITSMKIYNGQLDKEDRQSKRTTSQVVFAAGLNNLVTNKSVEKSDFRYLGSHFYEWGLTYNTRILNKNNLLHAKYGLSVMYNNLRASDNRYFVVDGNQTNLEVNPIRHDDSRFKNVNLVFPMHLEFDFTKCKVRDGKTYFKTHDSFRLGLGGYIGTNLKSKQHINYDTDGFKSREITKGDFNVDSFIYGLSTYIGYKSTSLYLKYDLNPLFKDNLVKQNSVSLGLRFDFN</sequence>
<keyword evidence="2" id="KW-0732">Signal</keyword>
<gene>
    <name evidence="3" type="ORF">SAMN04488130_10261</name>
</gene>
<reference evidence="4" key="1">
    <citation type="submission" date="2016-10" db="EMBL/GenBank/DDBJ databases">
        <authorList>
            <person name="Varghese N."/>
            <person name="Submissions S."/>
        </authorList>
    </citation>
    <scope>NUCLEOTIDE SEQUENCE [LARGE SCALE GENOMIC DNA]</scope>
    <source>
        <strain evidence="4">CGMCC 1.9230</strain>
    </source>
</reference>
<organism evidence="3 4">
    <name type="scientific">Flavobacterium urumqiense</name>
    <dbReference type="NCBI Taxonomy" id="935224"/>
    <lineage>
        <taxon>Bacteria</taxon>
        <taxon>Pseudomonadati</taxon>
        <taxon>Bacteroidota</taxon>
        <taxon>Flavobacteriia</taxon>
        <taxon>Flavobacteriales</taxon>
        <taxon>Flavobacteriaceae</taxon>
        <taxon>Flavobacterium</taxon>
    </lineage>
</organism>
<dbReference type="AlphaFoldDB" id="A0A1H5U3C7"/>
<name>A0A1H5U3C7_9FLAO</name>
<protein>
    <recommendedName>
        <fullName evidence="5">Outer membrane protein beta-barrel domain-containing protein</fullName>
    </recommendedName>
</protein>
<proteinExistence type="predicted"/>
<dbReference type="RefSeq" id="WP_146059511.1">
    <property type="nucleotide sequence ID" value="NZ_FNVP01000002.1"/>
</dbReference>
<evidence type="ECO:0008006" key="5">
    <source>
        <dbReference type="Google" id="ProtNLM"/>
    </source>
</evidence>
<dbReference type="Proteomes" id="UP000236737">
    <property type="component" value="Unassembled WGS sequence"/>
</dbReference>
<evidence type="ECO:0000313" key="4">
    <source>
        <dbReference type="Proteomes" id="UP000236737"/>
    </source>
</evidence>
<feature type="coiled-coil region" evidence="1">
    <location>
        <begin position="232"/>
        <end position="266"/>
    </location>
</feature>
<dbReference type="Gene3D" id="2.60.120.260">
    <property type="entry name" value="Galactose-binding domain-like"/>
    <property type="match status" value="1"/>
</dbReference>
<dbReference type="OrthoDB" id="1466811at2"/>